<proteinExistence type="predicted"/>
<dbReference type="OrthoDB" id="4383177at2759"/>
<organism evidence="1 2">
    <name type="scientific">Aspergillus sclerotioniger CBS 115572</name>
    <dbReference type="NCBI Taxonomy" id="1450535"/>
    <lineage>
        <taxon>Eukaryota</taxon>
        <taxon>Fungi</taxon>
        <taxon>Dikarya</taxon>
        <taxon>Ascomycota</taxon>
        <taxon>Pezizomycotina</taxon>
        <taxon>Eurotiomycetes</taxon>
        <taxon>Eurotiomycetidae</taxon>
        <taxon>Eurotiales</taxon>
        <taxon>Aspergillaceae</taxon>
        <taxon>Aspergillus</taxon>
        <taxon>Aspergillus subgen. Circumdati</taxon>
    </lineage>
</organism>
<gene>
    <name evidence="1" type="ORF">BO94DRAFT_474325</name>
</gene>
<dbReference type="RefSeq" id="XP_025463898.1">
    <property type="nucleotide sequence ID" value="XM_025608508.1"/>
</dbReference>
<protein>
    <submittedName>
        <fullName evidence="1">Uncharacterized protein</fullName>
    </submittedName>
</protein>
<name>A0A317VPS5_9EURO</name>
<keyword evidence="2" id="KW-1185">Reference proteome</keyword>
<dbReference type="Proteomes" id="UP000246702">
    <property type="component" value="Unassembled WGS sequence"/>
</dbReference>
<dbReference type="GeneID" id="37110651"/>
<sequence length="210" mass="22944">HQKMANDEPEVHWFKLINNSGATQKYLMFAPPPTTDFDTPIWIVSNDIANETSWEVHTTAPIFAEIFNLAFNNGDPILQDSGEPSNDAVSFTVVTKDLPNDGNTYVIGFGKRNGPNGDITACASIPIHPNTQQVVNPIIELYFGNSSGTPGDLIDYNDLKGKPAHINFGVHTKDASLCTVIHNLDDLRSALALSNTRFSPAREVSSFKTS</sequence>
<dbReference type="AlphaFoldDB" id="A0A317VPS5"/>
<evidence type="ECO:0000313" key="2">
    <source>
        <dbReference type="Proteomes" id="UP000246702"/>
    </source>
</evidence>
<reference evidence="1 2" key="1">
    <citation type="submission" date="2016-12" db="EMBL/GenBank/DDBJ databases">
        <title>The genomes of Aspergillus section Nigri reveals drivers in fungal speciation.</title>
        <authorList>
            <consortium name="DOE Joint Genome Institute"/>
            <person name="Vesth T.C."/>
            <person name="Nybo J."/>
            <person name="Theobald S."/>
            <person name="Brandl J."/>
            <person name="Frisvad J.C."/>
            <person name="Nielsen K.F."/>
            <person name="Lyhne E.K."/>
            <person name="Kogle M.E."/>
            <person name="Kuo A."/>
            <person name="Riley R."/>
            <person name="Clum A."/>
            <person name="Nolan M."/>
            <person name="Lipzen A."/>
            <person name="Salamov A."/>
            <person name="Henrissat B."/>
            <person name="Wiebenga A."/>
            <person name="De Vries R.P."/>
            <person name="Grigoriev I.V."/>
            <person name="Mortensen U.H."/>
            <person name="Andersen M.R."/>
            <person name="Baker S.E."/>
        </authorList>
    </citation>
    <scope>NUCLEOTIDE SEQUENCE [LARGE SCALE GENOMIC DNA]</scope>
    <source>
        <strain evidence="1 2">CBS 115572</strain>
    </source>
</reference>
<feature type="non-terminal residue" evidence="1">
    <location>
        <position position="1"/>
    </location>
</feature>
<dbReference type="EMBL" id="MSFK01000029">
    <property type="protein sequence ID" value="PWY75271.1"/>
    <property type="molecule type" value="Genomic_DNA"/>
</dbReference>
<evidence type="ECO:0000313" key="1">
    <source>
        <dbReference type="EMBL" id="PWY75271.1"/>
    </source>
</evidence>
<comment type="caution">
    <text evidence="1">The sequence shown here is derived from an EMBL/GenBank/DDBJ whole genome shotgun (WGS) entry which is preliminary data.</text>
</comment>
<accession>A0A317VPS5</accession>